<sequence>MSDSSARSSGDANLLLVEDNPGDVRLVEEAFRDDERCTIYIVSDGDDALDFLYQRGEYETAPRPDLVLLDWNVPRTSGKEVLTRLKGDPDLKSIPVTVLTGSQDDGDVRRSYRNHANACLRKAVEPDAFMQTLRTYREFWLSTAKLPVKDDE</sequence>
<evidence type="ECO:0000256" key="1">
    <source>
        <dbReference type="PROSITE-ProRule" id="PRU00169"/>
    </source>
</evidence>
<gene>
    <name evidence="3" type="ORF">C493_08346</name>
</gene>
<keyword evidence="1" id="KW-0597">Phosphoprotein</keyword>
<dbReference type="InterPro" id="IPR011006">
    <property type="entry name" value="CheY-like_superfamily"/>
</dbReference>
<dbReference type="eggNOG" id="arCOG02589">
    <property type="taxonomic scope" value="Archaea"/>
</dbReference>
<dbReference type="Gene3D" id="3.40.50.2300">
    <property type="match status" value="1"/>
</dbReference>
<dbReference type="PROSITE" id="PS50110">
    <property type="entry name" value="RESPONSE_REGULATORY"/>
    <property type="match status" value="1"/>
</dbReference>
<dbReference type="AlphaFoldDB" id="L9X7U0"/>
<dbReference type="OrthoDB" id="3369at2157"/>
<proteinExistence type="predicted"/>
<evidence type="ECO:0000313" key="4">
    <source>
        <dbReference type="Proteomes" id="UP000011602"/>
    </source>
</evidence>
<dbReference type="InterPro" id="IPR052893">
    <property type="entry name" value="TCS_response_regulator"/>
</dbReference>
<dbReference type="Pfam" id="PF00072">
    <property type="entry name" value="Response_reg"/>
    <property type="match status" value="1"/>
</dbReference>
<evidence type="ECO:0000259" key="2">
    <source>
        <dbReference type="PROSITE" id="PS50110"/>
    </source>
</evidence>
<dbReference type="GO" id="GO:0000160">
    <property type="term" value="P:phosphorelay signal transduction system"/>
    <property type="evidence" value="ECO:0007669"/>
    <property type="project" value="InterPro"/>
</dbReference>
<dbReference type="EMBL" id="AOHZ01000041">
    <property type="protein sequence ID" value="ELY57481.1"/>
    <property type="molecule type" value="Genomic_DNA"/>
</dbReference>
<organism evidence="3 4">
    <name type="scientific">Natronolimnohabitans innermongolicus JCM 12255</name>
    <dbReference type="NCBI Taxonomy" id="1227499"/>
    <lineage>
        <taxon>Archaea</taxon>
        <taxon>Methanobacteriati</taxon>
        <taxon>Methanobacteriota</taxon>
        <taxon>Stenosarchaea group</taxon>
        <taxon>Halobacteria</taxon>
        <taxon>Halobacteriales</taxon>
        <taxon>Natrialbaceae</taxon>
        <taxon>Natronolimnohabitans</taxon>
    </lineage>
</organism>
<keyword evidence="4" id="KW-1185">Reference proteome</keyword>
<dbReference type="RefSeq" id="WP_007258968.1">
    <property type="nucleotide sequence ID" value="NZ_AOHZ01000041.1"/>
</dbReference>
<dbReference type="PANTHER" id="PTHR44520">
    <property type="entry name" value="RESPONSE REGULATOR RCP1-RELATED"/>
    <property type="match status" value="1"/>
</dbReference>
<reference evidence="3 4" key="1">
    <citation type="journal article" date="2014" name="PLoS Genet.">
        <title>Phylogenetically driven sequencing of extremely halophilic archaea reveals strategies for static and dynamic osmo-response.</title>
        <authorList>
            <person name="Becker E.A."/>
            <person name="Seitzer P.M."/>
            <person name="Tritt A."/>
            <person name="Larsen D."/>
            <person name="Krusor M."/>
            <person name="Yao A.I."/>
            <person name="Wu D."/>
            <person name="Madern D."/>
            <person name="Eisen J.A."/>
            <person name="Darling A.E."/>
            <person name="Facciotti M.T."/>
        </authorList>
    </citation>
    <scope>NUCLEOTIDE SEQUENCE [LARGE SCALE GENOMIC DNA]</scope>
    <source>
        <strain evidence="3 4">JCM 12255</strain>
    </source>
</reference>
<comment type="caution">
    <text evidence="3">The sequence shown here is derived from an EMBL/GenBank/DDBJ whole genome shotgun (WGS) entry which is preliminary data.</text>
</comment>
<evidence type="ECO:0000313" key="3">
    <source>
        <dbReference type="EMBL" id="ELY57481.1"/>
    </source>
</evidence>
<protein>
    <submittedName>
        <fullName evidence="3">Response regulator receiver protein</fullName>
    </submittedName>
</protein>
<dbReference type="STRING" id="1227499.C493_08346"/>
<feature type="modified residue" description="4-aspartylphosphate" evidence="1">
    <location>
        <position position="70"/>
    </location>
</feature>
<accession>L9X7U0</accession>
<dbReference type="PATRIC" id="fig|1227499.3.peg.1685"/>
<dbReference type="SMART" id="SM00448">
    <property type="entry name" value="REC"/>
    <property type="match status" value="1"/>
</dbReference>
<dbReference type="InterPro" id="IPR001789">
    <property type="entry name" value="Sig_transdc_resp-reg_receiver"/>
</dbReference>
<dbReference type="PANTHER" id="PTHR44520:SF2">
    <property type="entry name" value="RESPONSE REGULATOR RCP1"/>
    <property type="match status" value="1"/>
</dbReference>
<dbReference type="CDD" id="cd17557">
    <property type="entry name" value="REC_Rcp-like"/>
    <property type="match status" value="1"/>
</dbReference>
<dbReference type="SUPFAM" id="SSF52172">
    <property type="entry name" value="CheY-like"/>
    <property type="match status" value="1"/>
</dbReference>
<name>L9X7U0_9EURY</name>
<feature type="domain" description="Response regulatory" evidence="2">
    <location>
        <begin position="13"/>
        <end position="137"/>
    </location>
</feature>
<dbReference type="Proteomes" id="UP000011602">
    <property type="component" value="Unassembled WGS sequence"/>
</dbReference>